<dbReference type="EMBL" id="PNGJ01000017">
    <property type="protein sequence ID" value="PMC22628.1"/>
    <property type="molecule type" value="Genomic_DNA"/>
</dbReference>
<keyword evidence="1" id="KW-0812">Transmembrane</keyword>
<organism evidence="2 3">
    <name type="scientific">Hoylesella buccalis</name>
    <dbReference type="NCBI Taxonomy" id="28127"/>
    <lineage>
        <taxon>Bacteria</taxon>
        <taxon>Pseudomonadati</taxon>
        <taxon>Bacteroidota</taxon>
        <taxon>Bacteroidia</taxon>
        <taxon>Bacteroidales</taxon>
        <taxon>Prevotellaceae</taxon>
        <taxon>Hoylesella</taxon>
    </lineage>
</organism>
<evidence type="ECO:0008006" key="4">
    <source>
        <dbReference type="Google" id="ProtNLM"/>
    </source>
</evidence>
<reference evidence="2 3" key="1">
    <citation type="submission" date="2017-09" db="EMBL/GenBank/DDBJ databases">
        <title>Bacterial strain isolated from the female urinary microbiota.</title>
        <authorList>
            <person name="Thomas-White K."/>
            <person name="Kumar N."/>
            <person name="Forster S."/>
            <person name="Putonti C."/>
            <person name="Lawley T."/>
            <person name="Wolfe A.J."/>
        </authorList>
    </citation>
    <scope>NUCLEOTIDE SEQUENCE [LARGE SCALE GENOMIC DNA]</scope>
    <source>
        <strain evidence="2 3">UMB0536</strain>
    </source>
</reference>
<dbReference type="PROSITE" id="PS51257">
    <property type="entry name" value="PROKAR_LIPOPROTEIN"/>
    <property type="match status" value="1"/>
</dbReference>
<feature type="non-terminal residue" evidence="2">
    <location>
        <position position="76"/>
    </location>
</feature>
<name>A0A2N6QMP8_9BACT</name>
<sequence>MPKVNSFYGLSLGKFYIATFFCFFSLVACSFKEKEKKPRKFQFAWLLVLFNMLFLHLRYSVYSLVGVSVKCPVYLI</sequence>
<gene>
    <name evidence="2" type="ORF">CJ231_12880</name>
</gene>
<keyword evidence="1" id="KW-1133">Transmembrane helix</keyword>
<evidence type="ECO:0000256" key="1">
    <source>
        <dbReference type="SAM" id="Phobius"/>
    </source>
</evidence>
<evidence type="ECO:0000313" key="3">
    <source>
        <dbReference type="Proteomes" id="UP000235564"/>
    </source>
</evidence>
<dbReference type="RefSeq" id="WP_219722498.1">
    <property type="nucleotide sequence ID" value="NZ_PNGJ01000017.1"/>
</dbReference>
<proteinExistence type="predicted"/>
<feature type="transmembrane region" description="Helical" evidence="1">
    <location>
        <begin position="43"/>
        <end position="65"/>
    </location>
</feature>
<evidence type="ECO:0000313" key="2">
    <source>
        <dbReference type="EMBL" id="PMC22628.1"/>
    </source>
</evidence>
<protein>
    <recommendedName>
        <fullName evidence="4">Lipoprotein</fullName>
    </recommendedName>
</protein>
<dbReference type="AlphaFoldDB" id="A0A2N6QMP8"/>
<dbReference type="Proteomes" id="UP000235564">
    <property type="component" value="Unassembled WGS sequence"/>
</dbReference>
<keyword evidence="1" id="KW-0472">Membrane</keyword>
<feature type="transmembrane region" description="Helical" evidence="1">
    <location>
        <begin position="12"/>
        <end position="31"/>
    </location>
</feature>
<comment type="caution">
    <text evidence="2">The sequence shown here is derived from an EMBL/GenBank/DDBJ whole genome shotgun (WGS) entry which is preliminary data.</text>
</comment>
<accession>A0A2N6QMP8</accession>